<dbReference type="AlphaFoldDB" id="A0A5A5TJX0"/>
<comment type="caution">
    <text evidence="1">The sequence shown here is derived from an EMBL/GenBank/DDBJ whole genome shotgun (WGS) entry which is preliminary data.</text>
</comment>
<gene>
    <name evidence="1" type="ORF">KDI_53010</name>
</gene>
<sequence length="64" mass="6931">MKYAAGNIACLCFVGSTDEIQYGKSGSNVYVSLADPIVREQAQLENLGWDVRVLNGLDHIQTTG</sequence>
<keyword evidence="2" id="KW-1185">Reference proteome</keyword>
<reference evidence="1 2" key="1">
    <citation type="submission" date="2019-01" db="EMBL/GenBank/DDBJ databases">
        <title>Draft genome sequence of Dictyobacter sp. Uno17.</title>
        <authorList>
            <person name="Wang C.M."/>
            <person name="Zheng Y."/>
            <person name="Sakai Y."/>
            <person name="Abe K."/>
            <person name="Yokota A."/>
            <person name="Yabe S."/>
        </authorList>
    </citation>
    <scope>NUCLEOTIDE SEQUENCE [LARGE SCALE GENOMIC DNA]</scope>
    <source>
        <strain evidence="1 2">Uno17</strain>
    </source>
</reference>
<proteinExistence type="predicted"/>
<dbReference type="EMBL" id="BIXY01000139">
    <property type="protein sequence ID" value="GCF11737.1"/>
    <property type="molecule type" value="Genomic_DNA"/>
</dbReference>
<evidence type="ECO:0000313" key="1">
    <source>
        <dbReference type="EMBL" id="GCF11737.1"/>
    </source>
</evidence>
<evidence type="ECO:0000313" key="2">
    <source>
        <dbReference type="Proteomes" id="UP000322530"/>
    </source>
</evidence>
<name>A0A5A5TJX0_9CHLR</name>
<accession>A0A5A5TJX0</accession>
<dbReference type="Proteomes" id="UP000322530">
    <property type="component" value="Unassembled WGS sequence"/>
</dbReference>
<protein>
    <submittedName>
        <fullName evidence="1">Uncharacterized protein</fullName>
    </submittedName>
</protein>
<organism evidence="1 2">
    <name type="scientific">Dictyobacter arantiisoli</name>
    <dbReference type="NCBI Taxonomy" id="2014874"/>
    <lineage>
        <taxon>Bacteria</taxon>
        <taxon>Bacillati</taxon>
        <taxon>Chloroflexota</taxon>
        <taxon>Ktedonobacteria</taxon>
        <taxon>Ktedonobacterales</taxon>
        <taxon>Dictyobacteraceae</taxon>
        <taxon>Dictyobacter</taxon>
    </lineage>
</organism>